<dbReference type="AlphaFoldDB" id="A0A914Q334"/>
<proteinExistence type="inferred from homology"/>
<dbReference type="InterPro" id="IPR029033">
    <property type="entry name" value="His_PPase_superfam"/>
</dbReference>
<dbReference type="InterPro" id="IPR000560">
    <property type="entry name" value="His_Pase_clade-2"/>
</dbReference>
<organism evidence="8 9">
    <name type="scientific">Panagrolaimus davidi</name>
    <dbReference type="NCBI Taxonomy" id="227884"/>
    <lineage>
        <taxon>Eukaryota</taxon>
        <taxon>Metazoa</taxon>
        <taxon>Ecdysozoa</taxon>
        <taxon>Nematoda</taxon>
        <taxon>Chromadorea</taxon>
        <taxon>Rhabditida</taxon>
        <taxon>Tylenchina</taxon>
        <taxon>Panagrolaimomorpha</taxon>
        <taxon>Panagrolaimoidea</taxon>
        <taxon>Panagrolaimidae</taxon>
        <taxon>Panagrolaimus</taxon>
    </lineage>
</organism>
<keyword evidence="8" id="KW-1185">Reference proteome</keyword>
<dbReference type="PANTHER" id="PTHR11567">
    <property type="entry name" value="ACID PHOSPHATASE-RELATED"/>
    <property type="match status" value="1"/>
</dbReference>
<dbReference type="SUPFAM" id="SSF53254">
    <property type="entry name" value="Phosphoglycerate mutase-like"/>
    <property type="match status" value="1"/>
</dbReference>
<accession>A0A914Q334</accession>
<evidence type="ECO:0000256" key="3">
    <source>
        <dbReference type="ARBA" id="ARBA00012646"/>
    </source>
</evidence>
<reference evidence="9" key="1">
    <citation type="submission" date="2022-11" db="UniProtKB">
        <authorList>
            <consortium name="WormBaseParasite"/>
        </authorList>
    </citation>
    <scope>IDENTIFICATION</scope>
</reference>
<keyword evidence="7" id="KW-0325">Glycoprotein</keyword>
<evidence type="ECO:0000256" key="6">
    <source>
        <dbReference type="ARBA" id="ARBA00023157"/>
    </source>
</evidence>
<keyword evidence="5" id="KW-0378">Hydrolase</keyword>
<evidence type="ECO:0000313" key="8">
    <source>
        <dbReference type="Proteomes" id="UP000887578"/>
    </source>
</evidence>
<dbReference type="WBParaSite" id="PDA_v2.g21563.t1">
    <property type="protein sequence ID" value="PDA_v2.g21563.t1"/>
    <property type="gene ID" value="PDA_v2.g21563"/>
</dbReference>
<evidence type="ECO:0000313" key="9">
    <source>
        <dbReference type="WBParaSite" id="PDA_v2.g21563.t1"/>
    </source>
</evidence>
<dbReference type="Gene3D" id="3.40.50.1240">
    <property type="entry name" value="Phosphoglycerate mutase-like"/>
    <property type="match status" value="1"/>
</dbReference>
<keyword evidence="4" id="KW-0732">Signal</keyword>
<dbReference type="Proteomes" id="UP000887578">
    <property type="component" value="Unplaced"/>
</dbReference>
<evidence type="ECO:0000256" key="4">
    <source>
        <dbReference type="ARBA" id="ARBA00022729"/>
    </source>
</evidence>
<dbReference type="GO" id="GO:0003993">
    <property type="term" value="F:acid phosphatase activity"/>
    <property type="evidence" value="ECO:0007669"/>
    <property type="project" value="UniProtKB-EC"/>
</dbReference>
<evidence type="ECO:0000256" key="7">
    <source>
        <dbReference type="ARBA" id="ARBA00023180"/>
    </source>
</evidence>
<keyword evidence="6" id="KW-1015">Disulfide bond</keyword>
<evidence type="ECO:0000256" key="5">
    <source>
        <dbReference type="ARBA" id="ARBA00022801"/>
    </source>
</evidence>
<evidence type="ECO:0000256" key="2">
    <source>
        <dbReference type="ARBA" id="ARBA00005375"/>
    </source>
</evidence>
<comment type="similarity">
    <text evidence="2">Belongs to the histidine acid phosphatase family.</text>
</comment>
<dbReference type="InterPro" id="IPR050645">
    <property type="entry name" value="Histidine_acid_phosphatase"/>
</dbReference>
<name>A0A914Q334_9BILA</name>
<dbReference type="Pfam" id="PF00328">
    <property type="entry name" value="His_Phos_2"/>
    <property type="match status" value="1"/>
</dbReference>
<dbReference type="PANTHER" id="PTHR11567:SF211">
    <property type="entry name" value="PROSTATIC ACID PHOSPHATASE"/>
    <property type="match status" value="1"/>
</dbReference>
<sequence>MYVFDTAIFETYLGLPLPQWLIPLMPEFEVLFVNYIATLWGFIPFKEDSFEIDLQKELTKISSGFLIDEIVDRLILKIECQKSKTKNCDDIEKQKFYVYSGHDITEISLLLGLGFKTFIFEKESMPSVGSSIVLELWKSEDNKNISISKENQFELYYVKIYFYQNSSVENPKYIGDLIPECQRQKGCPISYLIKRAELLRPKPDLKSYCNQSVNTAIKFKNSVIIFVSFFVLYYLNNNKY</sequence>
<protein>
    <recommendedName>
        <fullName evidence="3">acid phosphatase</fullName>
        <ecNumber evidence="3">3.1.3.2</ecNumber>
    </recommendedName>
</protein>
<evidence type="ECO:0000256" key="1">
    <source>
        <dbReference type="ARBA" id="ARBA00000032"/>
    </source>
</evidence>
<dbReference type="EC" id="3.1.3.2" evidence="3"/>
<comment type="catalytic activity">
    <reaction evidence="1">
        <text>a phosphate monoester + H2O = an alcohol + phosphate</text>
        <dbReference type="Rhea" id="RHEA:15017"/>
        <dbReference type="ChEBI" id="CHEBI:15377"/>
        <dbReference type="ChEBI" id="CHEBI:30879"/>
        <dbReference type="ChEBI" id="CHEBI:43474"/>
        <dbReference type="ChEBI" id="CHEBI:67140"/>
        <dbReference type="EC" id="3.1.3.2"/>
    </reaction>
</comment>